<reference evidence="3 4" key="1">
    <citation type="journal article" date="2007" name="Proc. Natl. Acad. Sci. U.S.A.">
        <title>The genome of Syntrophus aciditrophicus: life at the thermodynamic limit of microbial growth.</title>
        <authorList>
            <person name="McInerney M.J."/>
            <person name="Rohlin L."/>
            <person name="Mouttaki H."/>
            <person name="Kim U."/>
            <person name="Krupp R.S."/>
            <person name="Rios-Hernandez L."/>
            <person name="Sieber J."/>
            <person name="Struchtemeyer C.G."/>
            <person name="Bhattacharyya A."/>
            <person name="Campbell J.W."/>
            <person name="Gunsalus R.P."/>
        </authorList>
    </citation>
    <scope>NUCLEOTIDE SEQUENCE [LARGE SCALE GENOMIC DNA]</scope>
    <source>
        <strain evidence="3 4">SB</strain>
    </source>
</reference>
<proteinExistence type="predicted"/>
<dbReference type="Proteomes" id="UP000001933">
    <property type="component" value="Chromosome"/>
</dbReference>
<dbReference type="Pfam" id="PF03008">
    <property type="entry name" value="DUF234"/>
    <property type="match status" value="1"/>
</dbReference>
<dbReference type="SUPFAM" id="SSF52980">
    <property type="entry name" value="Restriction endonuclease-like"/>
    <property type="match status" value="1"/>
</dbReference>
<keyword evidence="4" id="KW-1185">Reference proteome</keyword>
<feature type="domain" description="DUF234" evidence="2">
    <location>
        <begin position="312"/>
        <end position="399"/>
    </location>
</feature>
<dbReference type="Pfam" id="PF01637">
    <property type="entry name" value="ATPase_2"/>
    <property type="match status" value="1"/>
</dbReference>
<dbReference type="STRING" id="56780.SYN_01513"/>
<evidence type="ECO:0000313" key="3">
    <source>
        <dbReference type="EMBL" id="ABC77152.1"/>
    </source>
</evidence>
<dbReference type="PANTHER" id="PTHR34704">
    <property type="entry name" value="ATPASE"/>
    <property type="match status" value="1"/>
</dbReference>
<dbReference type="RefSeq" id="WP_011417181.1">
    <property type="nucleotide sequence ID" value="NC_007759.1"/>
</dbReference>
<dbReference type="AlphaFoldDB" id="Q2LSU4"/>
<protein>
    <submittedName>
        <fullName evidence="3">ATPase</fullName>
    </submittedName>
</protein>
<dbReference type="HOGENOM" id="CLU_041137_3_0_7"/>
<dbReference type="InParanoid" id="Q2LSU4"/>
<evidence type="ECO:0000313" key="4">
    <source>
        <dbReference type="Proteomes" id="UP000001933"/>
    </source>
</evidence>
<feature type="domain" description="ATPase" evidence="1">
    <location>
        <begin position="3"/>
        <end position="203"/>
    </location>
</feature>
<dbReference type="SUPFAM" id="SSF52540">
    <property type="entry name" value="P-loop containing nucleoside triphosphate hydrolases"/>
    <property type="match status" value="1"/>
</dbReference>
<dbReference type="OrthoDB" id="9801758at2"/>
<dbReference type="Gene3D" id="3.40.50.300">
    <property type="entry name" value="P-loop containing nucleotide triphosphate hydrolases"/>
    <property type="match status" value="1"/>
</dbReference>
<organism evidence="3 4">
    <name type="scientific">Syntrophus aciditrophicus (strain SB)</name>
    <dbReference type="NCBI Taxonomy" id="56780"/>
    <lineage>
        <taxon>Bacteria</taxon>
        <taxon>Pseudomonadati</taxon>
        <taxon>Thermodesulfobacteriota</taxon>
        <taxon>Syntrophia</taxon>
        <taxon>Syntrophales</taxon>
        <taxon>Syntrophaceae</taxon>
        <taxon>Syntrophus</taxon>
    </lineage>
</organism>
<dbReference type="eggNOG" id="COG1672">
    <property type="taxonomic scope" value="Bacteria"/>
</dbReference>
<sequence length="455" mass="53235">MNFVDRHDELSFLRSAYQEDRSQLVVIYGKRRVGKTALVKEFSKNLPHIYFLADKAPDRDQLSQLSEKVGLYFQDDFLLSRGFGNWYDFFKYIKSKGKFVMIFDEFPYLIESNPAVPSLFQKGWDEDLSQSGVFLILLGSSMGMMETEVLGHKSPLFGRRTGQILVEPLSFSDAKNLFPATSDDVFMQIYGILGGTPAYLLQFDPSADFWENVRRRILIPEAYLYREPDFILREELREPRNYFSILRAISMGKTRPAEIINETGFDKNLVGKYLSVLIDLKIIRREVPVTEWGSEKSKKGMYLLEDHFFRFWFHYVYPNRSFIEEGQIDYILDKKIRPSLDRFISWSFEEVCRSLVRKGLPQGIQCNRVGRWWSKDGEIDIVGLAEDENMILFGEAKWSVNPVGTNVLDNLEKKAQLVDWRKGERKEFFVIFSRSGFTQNLEKRAEEQGNLLLWR</sequence>
<dbReference type="InterPro" id="IPR011335">
    <property type="entry name" value="Restrct_endonuc-II-like"/>
</dbReference>
<dbReference type="InterPro" id="IPR011579">
    <property type="entry name" value="ATPase_dom"/>
</dbReference>
<dbReference type="InterPro" id="IPR004256">
    <property type="entry name" value="DUF234"/>
</dbReference>
<name>Q2LSU4_SYNAS</name>
<evidence type="ECO:0000259" key="2">
    <source>
        <dbReference type="Pfam" id="PF03008"/>
    </source>
</evidence>
<dbReference type="InterPro" id="IPR027417">
    <property type="entry name" value="P-loop_NTPase"/>
</dbReference>
<dbReference type="GO" id="GO:0005524">
    <property type="term" value="F:ATP binding"/>
    <property type="evidence" value="ECO:0007669"/>
    <property type="project" value="InterPro"/>
</dbReference>
<dbReference type="PANTHER" id="PTHR34704:SF1">
    <property type="entry name" value="ATPASE"/>
    <property type="match status" value="1"/>
</dbReference>
<dbReference type="SUPFAM" id="SSF46785">
    <property type="entry name" value="Winged helix' DNA-binding domain"/>
    <property type="match status" value="1"/>
</dbReference>
<evidence type="ECO:0000259" key="1">
    <source>
        <dbReference type="Pfam" id="PF01637"/>
    </source>
</evidence>
<gene>
    <name evidence="3" type="ORF">SYN_01513</name>
</gene>
<dbReference type="InterPro" id="IPR036390">
    <property type="entry name" value="WH_DNA-bd_sf"/>
</dbReference>
<accession>Q2LSU4</accession>
<dbReference type="EMBL" id="CP000252">
    <property type="protein sequence ID" value="ABC77152.1"/>
    <property type="molecule type" value="Genomic_DNA"/>
</dbReference>
<dbReference type="KEGG" id="sat:SYN_01513"/>